<reference evidence="2" key="1">
    <citation type="journal article" date="2020" name="mSystems">
        <title>Genome- and Community-Level Interaction Insights into Carbon Utilization and Element Cycling Functions of Hydrothermarchaeota in Hydrothermal Sediment.</title>
        <authorList>
            <person name="Zhou Z."/>
            <person name="Liu Y."/>
            <person name="Xu W."/>
            <person name="Pan J."/>
            <person name="Luo Z.H."/>
            <person name="Li M."/>
        </authorList>
    </citation>
    <scope>NUCLEOTIDE SEQUENCE [LARGE SCALE GENOMIC DNA]</scope>
    <source>
        <strain evidence="2">HyVt-115</strain>
    </source>
</reference>
<dbReference type="InterPro" id="IPR052919">
    <property type="entry name" value="TA_system_RNase"/>
</dbReference>
<organism evidence="2">
    <name type="scientific">Thermosulfidibacter takaii</name>
    <dbReference type="NCBI Taxonomy" id="412593"/>
    <lineage>
        <taxon>Bacteria</taxon>
        <taxon>Pseudomonadati</taxon>
        <taxon>Thermosulfidibacterota</taxon>
        <taxon>Thermosulfidibacteria</taxon>
        <taxon>Thermosulfidibacterales</taxon>
        <taxon>Thermosulfidibacteraceae</taxon>
    </lineage>
</organism>
<protein>
    <submittedName>
        <fullName evidence="2">Type II toxin-antitoxin system VapC family toxin</fullName>
    </submittedName>
</protein>
<gene>
    <name evidence="2" type="ORF">ENF32_01970</name>
</gene>
<dbReference type="InterPro" id="IPR041705">
    <property type="entry name" value="PIN_Sll0205"/>
</dbReference>
<sequence>MSRFLLDTQIFLWWLSDAPQLKENTKKIIANPQNLIYISAVTSWEIAIKKALGKLKAPGNISEIVEEEGFLKLPIQLHHGDMIFDLPPIHRDPFDRMLIAQALSEDLSIITADKKLTMYEARIILN</sequence>
<dbReference type="Proteomes" id="UP000885690">
    <property type="component" value="Unassembled WGS sequence"/>
</dbReference>
<dbReference type="PANTHER" id="PTHR36173">
    <property type="entry name" value="RIBONUCLEASE VAPC16-RELATED"/>
    <property type="match status" value="1"/>
</dbReference>
<dbReference type="EMBL" id="DQWS01000075">
    <property type="protein sequence ID" value="HDD52820.1"/>
    <property type="molecule type" value="Genomic_DNA"/>
</dbReference>
<comment type="caution">
    <text evidence="2">The sequence shown here is derived from an EMBL/GenBank/DDBJ whole genome shotgun (WGS) entry which is preliminary data.</text>
</comment>
<dbReference type="Gene3D" id="3.40.50.1010">
    <property type="entry name" value="5'-nuclease"/>
    <property type="match status" value="1"/>
</dbReference>
<dbReference type="InterPro" id="IPR029060">
    <property type="entry name" value="PIN-like_dom_sf"/>
</dbReference>
<feature type="domain" description="PIN" evidence="1">
    <location>
        <begin position="5"/>
        <end position="116"/>
    </location>
</feature>
<proteinExistence type="predicted"/>
<accession>A0A7C0YDA7</accession>
<dbReference type="PANTHER" id="PTHR36173:SF2">
    <property type="entry name" value="RIBONUCLEASE VAPC16"/>
    <property type="match status" value="1"/>
</dbReference>
<dbReference type="InterPro" id="IPR002716">
    <property type="entry name" value="PIN_dom"/>
</dbReference>
<dbReference type="Pfam" id="PF01850">
    <property type="entry name" value="PIN"/>
    <property type="match status" value="1"/>
</dbReference>
<dbReference type="AlphaFoldDB" id="A0A7C0YDA7"/>
<dbReference type="SUPFAM" id="SSF88723">
    <property type="entry name" value="PIN domain-like"/>
    <property type="match status" value="1"/>
</dbReference>
<name>A0A7C0YDA7_9BACT</name>
<evidence type="ECO:0000313" key="2">
    <source>
        <dbReference type="EMBL" id="HDD52820.1"/>
    </source>
</evidence>
<evidence type="ECO:0000259" key="1">
    <source>
        <dbReference type="Pfam" id="PF01850"/>
    </source>
</evidence>
<dbReference type="CDD" id="cd09872">
    <property type="entry name" value="PIN_Sll0205-like"/>
    <property type="match status" value="1"/>
</dbReference>